<accession>A0A835D5N3</accession>
<evidence type="ECO:0000313" key="3">
    <source>
        <dbReference type="EMBL" id="KAF8390916.1"/>
    </source>
</evidence>
<proteinExistence type="predicted"/>
<sequence>MNHNDQPKLQRQPPAGYPMKDGHGYPQQVPPPGKTKRRGDGFWKGWLVFFETLFLYFSFYSNFSFANYVFFICVVLFLLQLCCLVLLLGLRYVLLRIETSRETLESIVL</sequence>
<keyword evidence="2" id="KW-0812">Transmembrane</keyword>
<dbReference type="OrthoDB" id="785836at2759"/>
<organism evidence="3 4">
    <name type="scientific">Tetracentron sinense</name>
    <name type="common">Spur-leaf</name>
    <dbReference type="NCBI Taxonomy" id="13715"/>
    <lineage>
        <taxon>Eukaryota</taxon>
        <taxon>Viridiplantae</taxon>
        <taxon>Streptophyta</taxon>
        <taxon>Embryophyta</taxon>
        <taxon>Tracheophyta</taxon>
        <taxon>Spermatophyta</taxon>
        <taxon>Magnoliopsida</taxon>
        <taxon>Trochodendrales</taxon>
        <taxon>Trochodendraceae</taxon>
        <taxon>Tetracentron</taxon>
    </lineage>
</organism>
<feature type="transmembrane region" description="Helical" evidence="2">
    <location>
        <begin position="65"/>
        <end position="94"/>
    </location>
</feature>
<keyword evidence="4" id="KW-1185">Reference proteome</keyword>
<feature type="transmembrane region" description="Helical" evidence="2">
    <location>
        <begin position="41"/>
        <end position="59"/>
    </location>
</feature>
<reference evidence="3 4" key="1">
    <citation type="submission" date="2020-04" db="EMBL/GenBank/DDBJ databases">
        <title>Plant Genome Project.</title>
        <authorList>
            <person name="Zhang R.-G."/>
        </authorList>
    </citation>
    <scope>NUCLEOTIDE SEQUENCE [LARGE SCALE GENOMIC DNA]</scope>
    <source>
        <strain evidence="3">YNK0</strain>
        <tissue evidence="3">Leaf</tissue>
    </source>
</reference>
<protein>
    <submittedName>
        <fullName evidence="3">Uncharacterized protein</fullName>
    </submittedName>
</protein>
<dbReference type="EMBL" id="JABCRI010000017">
    <property type="protein sequence ID" value="KAF8390916.1"/>
    <property type="molecule type" value="Genomic_DNA"/>
</dbReference>
<comment type="caution">
    <text evidence="3">The sequence shown here is derived from an EMBL/GenBank/DDBJ whole genome shotgun (WGS) entry which is preliminary data.</text>
</comment>
<evidence type="ECO:0000256" key="2">
    <source>
        <dbReference type="SAM" id="Phobius"/>
    </source>
</evidence>
<keyword evidence="2" id="KW-1133">Transmembrane helix</keyword>
<keyword evidence="2" id="KW-0472">Membrane</keyword>
<name>A0A835D5N3_TETSI</name>
<gene>
    <name evidence="3" type="ORF">HHK36_023215</name>
</gene>
<dbReference type="AlphaFoldDB" id="A0A835D5N3"/>
<dbReference type="Proteomes" id="UP000655225">
    <property type="component" value="Unassembled WGS sequence"/>
</dbReference>
<evidence type="ECO:0000256" key="1">
    <source>
        <dbReference type="SAM" id="MobiDB-lite"/>
    </source>
</evidence>
<feature type="region of interest" description="Disordered" evidence="1">
    <location>
        <begin position="1"/>
        <end position="36"/>
    </location>
</feature>
<evidence type="ECO:0000313" key="4">
    <source>
        <dbReference type="Proteomes" id="UP000655225"/>
    </source>
</evidence>